<feature type="compositionally biased region" description="Acidic residues" evidence="7">
    <location>
        <begin position="1202"/>
        <end position="1212"/>
    </location>
</feature>
<dbReference type="Pfam" id="PF07810">
    <property type="entry name" value="TMC"/>
    <property type="match status" value="4"/>
</dbReference>
<feature type="domain" description="TMC" evidence="8">
    <location>
        <begin position="1758"/>
        <end position="1873"/>
    </location>
</feature>
<feature type="transmembrane region" description="Helical" evidence="6">
    <location>
        <begin position="1485"/>
        <end position="1503"/>
    </location>
</feature>
<feature type="transmembrane region" description="Helical" evidence="6">
    <location>
        <begin position="1070"/>
        <end position="1094"/>
    </location>
</feature>
<feature type="transmembrane region" description="Helical" evidence="6">
    <location>
        <begin position="1686"/>
        <end position="1706"/>
    </location>
</feature>
<dbReference type="GO" id="GO:0060005">
    <property type="term" value="P:vestibular reflex"/>
    <property type="evidence" value="ECO:0007669"/>
    <property type="project" value="TreeGrafter"/>
</dbReference>
<evidence type="ECO:0000256" key="2">
    <source>
        <dbReference type="ARBA" id="ARBA00006510"/>
    </source>
</evidence>
<feature type="transmembrane region" description="Helical" evidence="6">
    <location>
        <begin position="710"/>
        <end position="734"/>
    </location>
</feature>
<dbReference type="EMBL" id="VEVO01000012">
    <property type="protein sequence ID" value="KAF0033477.1"/>
    <property type="molecule type" value="Genomic_DNA"/>
</dbReference>
<reference evidence="9 10" key="1">
    <citation type="submission" date="2019-06" db="EMBL/GenBank/DDBJ databases">
        <title>Draft genomes of female and male turbot (Scophthalmus maximus).</title>
        <authorList>
            <person name="Xu H."/>
            <person name="Xu X.-W."/>
            <person name="Shao C."/>
            <person name="Chen S."/>
        </authorList>
    </citation>
    <scope>NUCLEOTIDE SEQUENCE [LARGE SCALE GENOMIC DNA]</scope>
    <source>
        <strain evidence="9">Ysfricsl-2016a</strain>
        <tissue evidence="9">Blood</tissue>
    </source>
</reference>
<accession>A0A6A4SJK7</accession>
<feature type="transmembrane region" description="Helical" evidence="6">
    <location>
        <begin position="1935"/>
        <end position="1959"/>
    </location>
</feature>
<evidence type="ECO:0000313" key="10">
    <source>
        <dbReference type="Proteomes" id="UP000438429"/>
    </source>
</evidence>
<evidence type="ECO:0000259" key="8">
    <source>
        <dbReference type="Pfam" id="PF07810"/>
    </source>
</evidence>
<dbReference type="GO" id="GO:0005886">
    <property type="term" value="C:plasma membrane"/>
    <property type="evidence" value="ECO:0007669"/>
    <property type="project" value="InterPro"/>
</dbReference>
<feature type="domain" description="TMC" evidence="8">
    <location>
        <begin position="770"/>
        <end position="886"/>
    </location>
</feature>
<name>A0A6A4SJK7_SCOMX</name>
<feature type="transmembrane region" description="Helical" evidence="6">
    <location>
        <begin position="1445"/>
        <end position="1464"/>
    </location>
</feature>
<evidence type="ECO:0000256" key="5">
    <source>
        <dbReference type="ARBA" id="ARBA00023136"/>
    </source>
</evidence>
<dbReference type="PANTHER" id="PTHR23302:SF18">
    <property type="entry name" value="TRANSMEMBRANE CHANNEL-LIKE PROTEIN 1"/>
    <property type="match status" value="1"/>
</dbReference>
<feature type="domain" description="TMC" evidence="8">
    <location>
        <begin position="533"/>
        <end position="648"/>
    </location>
</feature>
<evidence type="ECO:0000256" key="6">
    <source>
        <dbReference type="RuleBase" id="RU310713"/>
    </source>
</evidence>
<sequence length="2058" mass="235189">MTSGKRANTRKNIKNDKTRKMEEGEGEGEAGERNTKRKKKHGSAKNDGKEEDGGEHTVKEKVQEVKKKKHEKVVEASSEQETSEEANEAAAEEDTQEEEVRPESLSPEELEKLKEAVDERKKLIQSLRGKPWPMKKKLVTLRESQEFVEKYEGALGKGKGRKLYAYKVMMTKKWMKFQRDFENFKTACIPWEMKIKEIESHFGSSVASYFIFLRWMYGINLILFGLTFGLVMVPEALMGRPYGSIPRKTVPRAEETSAMDFAVLWDCGGYAQYSVLFYGFYNNQRAVGWLKFRMPLSYFLVGVGTVAYSYMVVIRTMARNANESGVGDDNSFNFSWKMFTSWDYLIGNPETADNKFASITTSFKEAILEEQESRKDDNIHLTRFLRVLANFLVLCCLAGSGYLIYFVVRRSQKFALDGLENHTWWERNEVNMVMSLLGMFCPMLFDVISALENYHPRVALQWQLGRIFALFLGNLYTFIIALMDEINLKREEEKIIKFNITMWETSLYNGTVSENSTAPPVTIQPADVPRGPCWETMVGQEFVRLIISDTMTTYIMLLIGDFLRAVLVRFLNYCWCWDLEAGFPSYSEFDVSGNVLGLIFNQGMIWMGAFYAPCLPALNVLRLHVSMYLQCWAVMCCNVPQERVFKASGSNNFYMAMLLVILFLSTLPAIYTIVTIPPSFDCGPFSGKKRMFDVIQETLESDFPAWFSKVFSYASNPGLVLPFILLMVLAIYYLQSTSKSYKEANVELKKKLHAQMEKKTVAGVRGFIMEFVRLIISDTMTTYIMLLIGDFLRAVLVRFLNYCWCWDLEAGFSYFLSPLRKPSYSEFDVSGNVLGLIFNQGMIWMGAFYAPCLPALNVLRLHVSMYLQCWAVMCCNVPQERVFKASGSNNFYMAMLLVILFLSTLPAIYTIVTIPPSFDCGPFSGKKRMFDVIQETLESDFPAWFSKVFSYASNPGLVLPFILLMVMGAFYAPCLPALNVLRLHVSMYLQCWAVMCCNVPQERVFKASGSNNFYMAMLLVILFLSTLPAIYTIVTIPPSFDCGPFSGKKRMFDVIQETLESDFPAWFSKVFSYASNPGLVLPFILLMVLAIYYLQSTSKSYKEANVELKKKLHAQMEKKTVAGVRGFIMVRMDTTLLLPLETKNVNLRPPEPPSPGPITTATTGLLGTCPVSLGKVNPGYEARKRSKNRRAKPQRRAKQVSDDEEDEEDEDEAPRKRGRKKKAKPRDSDEDDEDEDKRSVKRKASKASRRRAAKDESDDESEEDREKRKRGGEATSKKGKEEQNKEKKGNGKRKEGKDKDGEKDKKKKNGRMNSSSSSSSESEEESLSEGEMAALKEEVEEKKKLIATLRNKPWRMKRRLVLLKEAQEFVEKFEGALGKGKGRKLYAYKVMMAKKLIKFKRDFENFKTACIPWERKIKDVESHFGSSVASYFIFLRWMYGLNLVLFGFMFGLVVLPEILMGLPYGSIPRKTVPREEQPTAMDYSVLFDFGGFCKYSFLFYGFYNNERTMGVLQFRLPLSYLLVGVGIFGYSLMVVIRTMARNANEGGDGAEEGDFTFSWKMFTSWDYLIGNPETADNKFASITTSFKESIVDEQENQKDENIHLRRFLRVLANVMILCCLGGSGYLIYFVVKRSQEFAEMKTENLSWLEKNEVEFVMSLLGLVCPPLFETIAELEDYHPRIALKWQLGRIFALFLGNLYTFLFALFDEVNAKLEREKSIKNDTEWLLNQYYSNYSSHFNTTDVPPPNADPADVVRGPCWETGVGIEFVKLIVSDMQVTYLTILIGDFLRAVIVRFLNYCWCWDLEAGFPSYGEFDISGNVLGLVFNQGMIWMGAFYAPGLVGLNVLRLLTSMYYQCWAVMSCNVPHERVFKASRSNNFYMGLLLLVLFLSLLPVVYTIMTLPPSFDCGPFSGQEKMYDVVMETIEQDLPAFIGNIFTYATNPGLIMPAVLLMLLALYYLNALSKGYQQANIDLKKKMQMARDEEKNRRNNKDSTNQVMKDLEDLLPNKSLMPPPTEDEPPPPGSVPHSHIPLLHMLLDNLHLTILTTLFALHLSSQMW</sequence>
<feature type="transmembrane region" description="Helical" evidence="6">
    <location>
        <begin position="384"/>
        <end position="408"/>
    </location>
</feature>
<comment type="caution">
    <text evidence="9">The sequence shown here is derived from an EMBL/GenBank/DDBJ whole genome shotgun (WGS) entry which is preliminary data.</text>
</comment>
<organism evidence="9 10">
    <name type="scientific">Scophthalmus maximus</name>
    <name type="common">Turbot</name>
    <name type="synonym">Psetta maxima</name>
    <dbReference type="NCBI Taxonomy" id="52904"/>
    <lineage>
        <taxon>Eukaryota</taxon>
        <taxon>Metazoa</taxon>
        <taxon>Chordata</taxon>
        <taxon>Craniata</taxon>
        <taxon>Vertebrata</taxon>
        <taxon>Euteleostomi</taxon>
        <taxon>Actinopterygii</taxon>
        <taxon>Neopterygii</taxon>
        <taxon>Teleostei</taxon>
        <taxon>Neoteleostei</taxon>
        <taxon>Acanthomorphata</taxon>
        <taxon>Carangaria</taxon>
        <taxon>Pleuronectiformes</taxon>
        <taxon>Pleuronectoidei</taxon>
        <taxon>Scophthalmidae</taxon>
        <taxon>Scophthalmus</taxon>
    </lineage>
</organism>
<evidence type="ECO:0000256" key="3">
    <source>
        <dbReference type="ARBA" id="ARBA00022692"/>
    </source>
</evidence>
<feature type="transmembrane region" description="Helical" evidence="6">
    <location>
        <begin position="432"/>
        <end position="451"/>
    </location>
</feature>
<keyword evidence="3 6" id="KW-0812">Transmembrane</keyword>
<dbReference type="GO" id="GO:0008381">
    <property type="term" value="F:mechanosensitive monoatomic ion channel activity"/>
    <property type="evidence" value="ECO:0007669"/>
    <property type="project" value="TreeGrafter"/>
</dbReference>
<feature type="transmembrane region" description="Helical" evidence="6">
    <location>
        <begin position="296"/>
        <end position="314"/>
    </location>
</feature>
<evidence type="ECO:0000256" key="1">
    <source>
        <dbReference type="ARBA" id="ARBA00004141"/>
    </source>
</evidence>
<feature type="transmembrane region" description="Helical" evidence="6">
    <location>
        <begin position="542"/>
        <end position="563"/>
    </location>
</feature>
<dbReference type="InterPro" id="IPR012496">
    <property type="entry name" value="TMC_dom"/>
</dbReference>
<feature type="compositionally biased region" description="Basic and acidic residues" evidence="7">
    <location>
        <begin position="1271"/>
        <end position="1304"/>
    </location>
</feature>
<dbReference type="PANTHER" id="PTHR23302">
    <property type="entry name" value="TRANSMEMBRANE CHANNEL-RELATED"/>
    <property type="match status" value="1"/>
</dbReference>
<evidence type="ECO:0000256" key="7">
    <source>
        <dbReference type="SAM" id="MobiDB-lite"/>
    </source>
</evidence>
<feature type="transmembrane region" description="Helical" evidence="6">
    <location>
        <begin position="1518"/>
        <end position="1536"/>
    </location>
</feature>
<proteinExistence type="inferred from homology"/>
<feature type="compositionally biased region" description="Basic and acidic residues" evidence="7">
    <location>
        <begin position="13"/>
        <end position="23"/>
    </location>
</feature>
<feature type="region of interest" description="Disordered" evidence="7">
    <location>
        <begin position="2005"/>
        <end position="2026"/>
    </location>
</feature>
<feature type="transmembrane region" description="Helical" evidence="6">
    <location>
        <begin position="1878"/>
        <end position="1899"/>
    </location>
</feature>
<feature type="transmembrane region" description="Helical" evidence="6">
    <location>
        <begin position="215"/>
        <end position="237"/>
    </location>
</feature>
<feature type="transmembrane region" description="Helical" evidence="6">
    <location>
        <begin position="463"/>
        <end position="483"/>
    </location>
</feature>
<feature type="transmembrane region" description="Helical" evidence="6">
    <location>
        <begin position="1829"/>
        <end position="1850"/>
    </location>
</feature>
<feature type="transmembrane region" description="Helical" evidence="6">
    <location>
        <begin position="1610"/>
        <end position="1631"/>
    </location>
</feature>
<gene>
    <name evidence="9" type="ORF">F2P81_013543</name>
</gene>
<keyword evidence="5 6" id="KW-0472">Membrane</keyword>
<comment type="subcellular location">
    <subcellularLocation>
        <location evidence="1 6">Membrane</location>
        <topology evidence="1 6">Multi-pass membrane protein</topology>
    </subcellularLocation>
</comment>
<feature type="transmembrane region" description="Helical" evidence="6">
    <location>
        <begin position="1013"/>
        <end position="1034"/>
    </location>
</feature>
<feature type="transmembrane region" description="Helical" evidence="6">
    <location>
        <begin position="891"/>
        <end position="912"/>
    </location>
</feature>
<feature type="transmembrane region" description="Helical" evidence="6">
    <location>
        <begin position="957"/>
        <end position="978"/>
    </location>
</feature>
<feature type="region of interest" description="Disordered" evidence="7">
    <location>
        <begin position="1"/>
        <end position="107"/>
    </location>
</feature>
<dbReference type="Proteomes" id="UP000438429">
    <property type="component" value="Unassembled WGS sequence"/>
</dbReference>
<keyword evidence="4 6" id="KW-1133">Transmembrane helix</keyword>
<evidence type="ECO:0000313" key="9">
    <source>
        <dbReference type="EMBL" id="KAF0033477.1"/>
    </source>
</evidence>
<evidence type="ECO:0000256" key="4">
    <source>
        <dbReference type="ARBA" id="ARBA00022989"/>
    </source>
</evidence>
<feature type="compositionally biased region" description="Basic and acidic residues" evidence="7">
    <location>
        <begin position="54"/>
        <end position="65"/>
    </location>
</feature>
<dbReference type="GO" id="GO:0050910">
    <property type="term" value="P:detection of mechanical stimulus involved in sensory perception of sound"/>
    <property type="evidence" value="ECO:0007669"/>
    <property type="project" value="TreeGrafter"/>
</dbReference>
<dbReference type="InterPro" id="IPR038900">
    <property type="entry name" value="TMC"/>
</dbReference>
<feature type="compositionally biased region" description="Basic residues" evidence="7">
    <location>
        <begin position="1184"/>
        <end position="1198"/>
    </location>
</feature>
<feature type="region of interest" description="Disordered" evidence="7">
    <location>
        <begin position="1144"/>
        <end position="1332"/>
    </location>
</feature>
<feature type="transmembrane region" description="Helical" evidence="6">
    <location>
        <begin position="653"/>
        <end position="674"/>
    </location>
</feature>
<feature type="transmembrane region" description="Helical" evidence="6">
    <location>
        <begin position="258"/>
        <end position="281"/>
    </location>
</feature>
<protein>
    <recommendedName>
        <fullName evidence="6">Transmembrane channel-like protein</fullName>
    </recommendedName>
</protein>
<feature type="domain" description="TMC" evidence="8">
    <location>
        <begin position="964"/>
        <end position="1008"/>
    </location>
</feature>
<feature type="compositionally biased region" description="Basic residues" evidence="7">
    <location>
        <begin position="1239"/>
        <end position="1252"/>
    </location>
</feature>
<comment type="similarity">
    <text evidence="2 6">Belongs to the TMC family.</text>
</comment>
<feature type="compositionally biased region" description="Acidic residues" evidence="7">
    <location>
        <begin position="81"/>
        <end position="97"/>
    </location>
</feature>